<evidence type="ECO:0000313" key="2">
    <source>
        <dbReference type="Proteomes" id="UP001516620"/>
    </source>
</evidence>
<dbReference type="InterPro" id="IPR017853">
    <property type="entry name" value="GH"/>
</dbReference>
<organism evidence="1 2">
    <name type="scientific">Paenibacillus rhizolycopersici</name>
    <dbReference type="NCBI Taxonomy" id="2780073"/>
    <lineage>
        <taxon>Bacteria</taxon>
        <taxon>Bacillati</taxon>
        <taxon>Bacillota</taxon>
        <taxon>Bacilli</taxon>
        <taxon>Bacillales</taxon>
        <taxon>Paenibacillaceae</taxon>
        <taxon>Paenibacillus</taxon>
    </lineage>
</organism>
<gene>
    <name evidence="1" type="ORF">IM700_022545</name>
</gene>
<protein>
    <submittedName>
        <fullName evidence="1">Uncharacterized protein</fullName>
    </submittedName>
</protein>
<dbReference type="Proteomes" id="UP001516620">
    <property type="component" value="Unassembled WGS sequence"/>
</dbReference>
<dbReference type="SUPFAM" id="SSF51445">
    <property type="entry name" value="(Trans)glycosidases"/>
    <property type="match status" value="1"/>
</dbReference>
<proteinExistence type="predicted"/>
<evidence type="ECO:0000313" key="1">
    <source>
        <dbReference type="EMBL" id="MBM6998456.1"/>
    </source>
</evidence>
<accession>A0ABS2HCF9</accession>
<dbReference type="Gene3D" id="3.20.20.80">
    <property type="entry name" value="Glycosidases"/>
    <property type="match status" value="1"/>
</dbReference>
<keyword evidence="2" id="KW-1185">Reference proteome</keyword>
<name>A0ABS2HCF9_9BACL</name>
<comment type="caution">
    <text evidence="1">The sequence shown here is derived from an EMBL/GenBank/DDBJ whole genome shotgun (WGS) entry which is preliminary data.</text>
</comment>
<dbReference type="EMBL" id="JADCNN020000038">
    <property type="protein sequence ID" value="MBM6998456.1"/>
    <property type="molecule type" value="Genomic_DNA"/>
</dbReference>
<sequence>MMFRKPIFVRLRAFPGSKRPALLALGGMLMMVLLVLLAFIRPSGSQAKATWIWETTVIEQHPGEVLAFARKQGVDTLFLQIGGGVGKESYRSFIRAAAKAGIQVHALSGHPDWALREHRNEAEEFLKWVVDYNREARAEERFTGVQLDVEPYLLDRWQTDQEAVVEQWMEGVRAWTEEARYNELAIGAAVPFWLDQIDHPSGTLKLPLGNWMVDQFDYLAIMAYRDVAGRIYEISKRTLNEADRQNKRVWVGVEVGESREGPGISFHKQPLASLNREMKGLEELGRKHNSFAGIAVHSYEAWHSKLSGP</sequence>
<reference evidence="1 2" key="1">
    <citation type="submission" date="2021-01" db="EMBL/GenBank/DDBJ databases">
        <title>Paenibacillus sp.nov. isolated from the rhizosphere soil of tomato plant.</title>
        <authorList>
            <person name="Thin K.K."/>
            <person name="Zhang X."/>
            <person name="He S."/>
        </authorList>
    </citation>
    <scope>NUCLEOTIDE SEQUENCE [LARGE SCALE GENOMIC DNA]</scope>
    <source>
        <strain evidence="1 2">DXFW5</strain>
    </source>
</reference>